<reference evidence="2" key="1">
    <citation type="submission" date="2016-11" db="UniProtKB">
        <authorList>
            <consortium name="WormBaseParasite"/>
        </authorList>
    </citation>
    <scope>IDENTIFICATION</scope>
</reference>
<dbReference type="WBParaSite" id="Csp11.Scaffold12.g61.t1">
    <property type="protein sequence ID" value="Csp11.Scaffold12.g61.t1"/>
    <property type="gene ID" value="Csp11.Scaffold12.g61"/>
</dbReference>
<dbReference type="AlphaFoldDB" id="A0A1I7SXF2"/>
<keyword evidence="1" id="KW-1185">Reference proteome</keyword>
<evidence type="ECO:0000313" key="2">
    <source>
        <dbReference type="WBParaSite" id="Csp11.Scaffold12.g61.t1"/>
    </source>
</evidence>
<dbReference type="eggNOG" id="ENOG502TKDN">
    <property type="taxonomic scope" value="Eukaryota"/>
</dbReference>
<name>A0A1I7SXF2_9PELO</name>
<organism evidence="1 2">
    <name type="scientific">Caenorhabditis tropicalis</name>
    <dbReference type="NCBI Taxonomy" id="1561998"/>
    <lineage>
        <taxon>Eukaryota</taxon>
        <taxon>Metazoa</taxon>
        <taxon>Ecdysozoa</taxon>
        <taxon>Nematoda</taxon>
        <taxon>Chromadorea</taxon>
        <taxon>Rhabditida</taxon>
        <taxon>Rhabditina</taxon>
        <taxon>Rhabditomorpha</taxon>
        <taxon>Rhabditoidea</taxon>
        <taxon>Rhabditidae</taxon>
        <taxon>Peloderinae</taxon>
        <taxon>Caenorhabditis</taxon>
    </lineage>
</organism>
<sequence>MFSSRCIIDNQKYTSEMWTREKTTTASQGIAVIDGSTTYGTILLFIEQRGRVFALFSPWTCSNPIATMEHELQSEMNAEQQEMMAKYSSRNVDFVEKVDNSGIAKLITADSLVGHFVKLKYKKRTFAFSCFS</sequence>
<protein>
    <submittedName>
        <fullName evidence="2">DUF3110 domain-containing protein</fullName>
    </submittedName>
</protein>
<evidence type="ECO:0000313" key="1">
    <source>
        <dbReference type="Proteomes" id="UP000095282"/>
    </source>
</evidence>
<proteinExistence type="predicted"/>
<dbReference type="Proteomes" id="UP000095282">
    <property type="component" value="Unplaced"/>
</dbReference>
<accession>A0A1I7SXF2</accession>